<protein>
    <submittedName>
        <fullName evidence="2">Uncharacterized protein</fullName>
    </submittedName>
</protein>
<reference evidence="2" key="2">
    <citation type="submission" date="2021-02" db="EMBL/GenBank/DDBJ databases">
        <authorList>
            <person name="Kimball J.A."/>
            <person name="Haas M.W."/>
            <person name="Macchietto M."/>
            <person name="Kono T."/>
            <person name="Duquette J."/>
            <person name="Shao M."/>
        </authorList>
    </citation>
    <scope>NUCLEOTIDE SEQUENCE</scope>
    <source>
        <tissue evidence="2">Fresh leaf tissue</tissue>
    </source>
</reference>
<organism evidence="2 3">
    <name type="scientific">Zizania palustris</name>
    <name type="common">Northern wild rice</name>
    <dbReference type="NCBI Taxonomy" id="103762"/>
    <lineage>
        <taxon>Eukaryota</taxon>
        <taxon>Viridiplantae</taxon>
        <taxon>Streptophyta</taxon>
        <taxon>Embryophyta</taxon>
        <taxon>Tracheophyta</taxon>
        <taxon>Spermatophyta</taxon>
        <taxon>Magnoliopsida</taxon>
        <taxon>Liliopsida</taxon>
        <taxon>Poales</taxon>
        <taxon>Poaceae</taxon>
        <taxon>BOP clade</taxon>
        <taxon>Oryzoideae</taxon>
        <taxon>Oryzeae</taxon>
        <taxon>Zizaniinae</taxon>
        <taxon>Zizania</taxon>
    </lineage>
</organism>
<name>A0A8J5RQM8_ZIZPA</name>
<sequence length="165" mass="17765">MFRLAGATCSVANPRIVWIMSRLTGRSAPAVLTAILSEPRLGRGAIPVEHHTDLDRAQLLDGSLEPWLLNACSSSAGGPRSSSSTMLCDHRTELRRSSSAPPPFAAIDRLHARTPTSPRAAALASQPPLASGSNKKKSMMRIEMINPELMMIPVVLGNPRTGWFD</sequence>
<dbReference type="AlphaFoldDB" id="A0A8J5RQM8"/>
<keyword evidence="3" id="KW-1185">Reference proteome</keyword>
<proteinExistence type="predicted"/>
<feature type="region of interest" description="Disordered" evidence="1">
    <location>
        <begin position="115"/>
        <end position="136"/>
    </location>
</feature>
<evidence type="ECO:0000313" key="2">
    <source>
        <dbReference type="EMBL" id="KAG8052252.1"/>
    </source>
</evidence>
<evidence type="ECO:0000313" key="3">
    <source>
        <dbReference type="Proteomes" id="UP000729402"/>
    </source>
</evidence>
<reference evidence="2" key="1">
    <citation type="journal article" date="2021" name="bioRxiv">
        <title>Whole Genome Assembly and Annotation of Northern Wild Rice, Zizania palustris L., Supports a Whole Genome Duplication in the Zizania Genus.</title>
        <authorList>
            <person name="Haas M."/>
            <person name="Kono T."/>
            <person name="Macchietto M."/>
            <person name="Millas R."/>
            <person name="McGilp L."/>
            <person name="Shao M."/>
            <person name="Duquette J."/>
            <person name="Hirsch C.N."/>
            <person name="Kimball J."/>
        </authorList>
    </citation>
    <scope>NUCLEOTIDE SEQUENCE</scope>
    <source>
        <tissue evidence="2">Fresh leaf tissue</tissue>
    </source>
</reference>
<accession>A0A8J5RQM8</accession>
<dbReference type="Proteomes" id="UP000729402">
    <property type="component" value="Unassembled WGS sequence"/>
</dbReference>
<evidence type="ECO:0000256" key="1">
    <source>
        <dbReference type="SAM" id="MobiDB-lite"/>
    </source>
</evidence>
<gene>
    <name evidence="2" type="ORF">GUJ93_ZPchr0001g30782</name>
</gene>
<dbReference type="EMBL" id="JAAALK010000288">
    <property type="protein sequence ID" value="KAG8052252.1"/>
    <property type="molecule type" value="Genomic_DNA"/>
</dbReference>
<comment type="caution">
    <text evidence="2">The sequence shown here is derived from an EMBL/GenBank/DDBJ whole genome shotgun (WGS) entry which is preliminary data.</text>
</comment>
<feature type="compositionally biased region" description="Low complexity" evidence="1">
    <location>
        <begin position="117"/>
        <end position="131"/>
    </location>
</feature>